<keyword evidence="3" id="KW-1185">Reference proteome</keyword>
<dbReference type="InterPro" id="IPR037883">
    <property type="entry name" value="Knr4/Smi1-like_sf"/>
</dbReference>
<evidence type="ECO:0000313" key="3">
    <source>
        <dbReference type="Proteomes" id="UP001432401"/>
    </source>
</evidence>
<dbReference type="RefSeq" id="WP_352986441.1">
    <property type="nucleotide sequence ID" value="NZ_JBEQNA010000018.1"/>
</dbReference>
<reference evidence="2 3" key="1">
    <citation type="submission" date="2024-06" db="EMBL/GenBank/DDBJ databases">
        <authorList>
            <person name="Bataeva Y.V."/>
            <person name="Grigorian L.N."/>
            <person name="Solomentsev V.I."/>
        </authorList>
    </citation>
    <scope>NUCLEOTIDE SEQUENCE [LARGE SCALE GENOMIC DNA]</scope>
    <source>
        <strain evidence="3">SCPM-O-B-12605 (RCAM04882)</strain>
    </source>
</reference>
<evidence type="ECO:0008006" key="4">
    <source>
        <dbReference type="Google" id="ProtNLM"/>
    </source>
</evidence>
<dbReference type="EMBL" id="JBEQNB010000018">
    <property type="protein sequence ID" value="MES0837543.1"/>
    <property type="molecule type" value="Genomic_DNA"/>
</dbReference>
<dbReference type="SUPFAM" id="SSF160631">
    <property type="entry name" value="SMI1/KNR4-like"/>
    <property type="match status" value="1"/>
</dbReference>
<dbReference type="Proteomes" id="UP001432401">
    <property type="component" value="Unassembled WGS sequence"/>
</dbReference>
<feature type="region of interest" description="Disordered" evidence="1">
    <location>
        <begin position="1"/>
        <end position="21"/>
    </location>
</feature>
<proteinExistence type="predicted"/>
<sequence>MNHLQWMKDRFPGAESGEGPADWNALESESGISFPEDYKALHDHFGPFALDDGFAVLGPAAIARVRAGDREDLGRATGGKAGFFSGSGVGFTRLEIEGEFIHFDDLLRFGTTDVAYSLYWHTSSDDPRKWGIVVGDASRWYVFDTGITEFLVSMLSRNLSCPPLVQDDWPDENTELSPLR</sequence>
<gene>
    <name evidence="2" type="ORF">ABUK86_27465</name>
</gene>
<feature type="compositionally biased region" description="Basic and acidic residues" evidence="1">
    <location>
        <begin position="1"/>
        <end position="12"/>
    </location>
</feature>
<organism evidence="2 3">
    <name type="scientific">Nocardiopsis tropica</name>
    <dbReference type="NCBI Taxonomy" id="109330"/>
    <lineage>
        <taxon>Bacteria</taxon>
        <taxon>Bacillati</taxon>
        <taxon>Actinomycetota</taxon>
        <taxon>Actinomycetes</taxon>
        <taxon>Streptosporangiales</taxon>
        <taxon>Nocardiopsidaceae</taxon>
        <taxon>Nocardiopsis</taxon>
    </lineage>
</organism>
<protein>
    <recommendedName>
        <fullName evidence="4">Knr4/Smi1-like domain-containing protein</fullName>
    </recommendedName>
</protein>
<name>A0ABV2A2F4_9ACTN</name>
<evidence type="ECO:0000256" key="1">
    <source>
        <dbReference type="SAM" id="MobiDB-lite"/>
    </source>
</evidence>
<comment type="caution">
    <text evidence="2">The sequence shown here is derived from an EMBL/GenBank/DDBJ whole genome shotgun (WGS) entry which is preliminary data.</text>
</comment>
<accession>A0ABV2A2F4</accession>
<evidence type="ECO:0000313" key="2">
    <source>
        <dbReference type="EMBL" id="MES0837543.1"/>
    </source>
</evidence>